<gene>
    <name evidence="4" type="ORF">AS202_02140</name>
</gene>
<accession>A0A0U2N2A1</accession>
<sequence length="442" mass="51211">MKKLNSKYYLIIFCLFYILLVGVMIFYFMQAVKLKQKEISSISHQKMDDLLEEHFYKEISLTKENLLYTSFLDLLQQKTTLENIKTDFTSVLDKNNELFTKKIDSTFSTLGYEVAAKIVIKQVVIHDSKEELLDKPFVLLETKRKLNAPQRINTSEWEINETSIKDEGDTCTECPDSYKLHITIYQERFIEVTNYLSLTLRQLFPLLSGSILICVFILILYYTTYKAIKRKEREITNLYNMVDNVSHEFKLPIATLKYGCKNLSKEYESPTVNLLLRQVDRLDRLQNSLNPILSDEEEGYKKEDALVLIEDIQNLYPEVLLAIEWNAKDELNLSKTKIETVLLNLLENSIKYGGTEIKCIISSEANQYTITIIDNGMGIAKDKQSDVFKKFYRIREGNIHNTQGLGIGLYQVQQIVKSLHGSININSKLQVGTTFKITIPYV</sequence>
<dbReference type="RefSeq" id="WP_006260360.1">
    <property type="nucleotide sequence ID" value="NZ_BCMQ01000007.1"/>
</dbReference>
<proteinExistence type="predicted"/>
<dbReference type="SMART" id="SM00387">
    <property type="entry name" value="HATPase_c"/>
    <property type="match status" value="1"/>
</dbReference>
<dbReference type="EC" id="2.7.13.3" evidence="2"/>
<protein>
    <recommendedName>
        <fullName evidence="2">histidine kinase</fullName>
        <ecNumber evidence="2">2.7.13.3</ecNumber>
    </recommendedName>
</protein>
<organism evidence="4 5">
    <name type="scientific">Myroides odoratimimus</name>
    <dbReference type="NCBI Taxonomy" id="76832"/>
    <lineage>
        <taxon>Bacteria</taxon>
        <taxon>Pseudomonadati</taxon>
        <taxon>Bacteroidota</taxon>
        <taxon>Flavobacteriia</taxon>
        <taxon>Flavobacteriales</taxon>
        <taxon>Flavobacteriaceae</taxon>
        <taxon>Myroides</taxon>
    </lineage>
</organism>
<evidence type="ECO:0000256" key="1">
    <source>
        <dbReference type="ARBA" id="ARBA00000085"/>
    </source>
</evidence>
<dbReference type="SUPFAM" id="SSF47384">
    <property type="entry name" value="Homodimeric domain of signal transducing histidine kinase"/>
    <property type="match status" value="1"/>
</dbReference>
<dbReference type="PANTHER" id="PTHR43547">
    <property type="entry name" value="TWO-COMPONENT HISTIDINE KINASE"/>
    <property type="match status" value="1"/>
</dbReference>
<dbReference type="InterPro" id="IPR036097">
    <property type="entry name" value="HisK_dim/P_sf"/>
</dbReference>
<dbReference type="CDD" id="cd00075">
    <property type="entry name" value="HATPase"/>
    <property type="match status" value="1"/>
</dbReference>
<dbReference type="InterPro" id="IPR004358">
    <property type="entry name" value="Sig_transdc_His_kin-like_C"/>
</dbReference>
<dbReference type="AlphaFoldDB" id="A0A0U2N2A1"/>
<evidence type="ECO:0000313" key="4">
    <source>
        <dbReference type="EMBL" id="ALU25037.1"/>
    </source>
</evidence>
<reference evidence="4 5" key="1">
    <citation type="journal article" date="2016" name="J. Zhejiang Univ. Sci. B">
        <title>Antibiotic resistance mechanisms of Myroides sp.</title>
        <authorList>
            <person name="Hu S."/>
            <person name="Yuan S."/>
            <person name="Qu H."/>
            <person name="Jiang T."/>
            <person name="Zhou Y."/>
            <person name="Wang M."/>
            <person name="Ming D."/>
        </authorList>
    </citation>
    <scope>NUCLEOTIDE SEQUENCE [LARGE SCALE GENOMIC DNA]</scope>
    <source>
        <strain evidence="4 5">PR63039</strain>
    </source>
</reference>
<dbReference type="InterPro" id="IPR003594">
    <property type="entry name" value="HATPase_dom"/>
</dbReference>
<keyword evidence="4" id="KW-0808">Transferase</keyword>
<comment type="catalytic activity">
    <reaction evidence="1">
        <text>ATP + protein L-histidine = ADP + protein N-phospho-L-histidine.</text>
        <dbReference type="EC" id="2.7.13.3"/>
    </reaction>
</comment>
<dbReference type="EMBL" id="CP013690">
    <property type="protein sequence ID" value="ALU25037.1"/>
    <property type="molecule type" value="Genomic_DNA"/>
</dbReference>
<dbReference type="KEGG" id="mod:AS202_02140"/>
<keyword evidence="3" id="KW-0597">Phosphoprotein</keyword>
<dbReference type="GO" id="GO:0000155">
    <property type="term" value="F:phosphorelay sensor kinase activity"/>
    <property type="evidence" value="ECO:0007669"/>
    <property type="project" value="InterPro"/>
</dbReference>
<dbReference type="Proteomes" id="UP000069030">
    <property type="component" value="Chromosome"/>
</dbReference>
<dbReference type="PANTHER" id="PTHR43547:SF2">
    <property type="entry name" value="HYBRID SIGNAL TRANSDUCTION HISTIDINE KINASE C"/>
    <property type="match status" value="1"/>
</dbReference>
<dbReference type="Pfam" id="PF02518">
    <property type="entry name" value="HATPase_c"/>
    <property type="match status" value="1"/>
</dbReference>
<dbReference type="SUPFAM" id="SSF55874">
    <property type="entry name" value="ATPase domain of HSP90 chaperone/DNA topoisomerase II/histidine kinase"/>
    <property type="match status" value="1"/>
</dbReference>
<keyword evidence="4" id="KW-0418">Kinase</keyword>
<dbReference type="InterPro" id="IPR036890">
    <property type="entry name" value="HATPase_C_sf"/>
</dbReference>
<dbReference type="PROSITE" id="PS50109">
    <property type="entry name" value="HIS_KIN"/>
    <property type="match status" value="1"/>
</dbReference>
<dbReference type="InterPro" id="IPR005467">
    <property type="entry name" value="His_kinase_dom"/>
</dbReference>
<evidence type="ECO:0000256" key="3">
    <source>
        <dbReference type="ARBA" id="ARBA00022553"/>
    </source>
</evidence>
<dbReference type="Gene3D" id="3.30.565.10">
    <property type="entry name" value="Histidine kinase-like ATPase, C-terminal domain"/>
    <property type="match status" value="1"/>
</dbReference>
<evidence type="ECO:0000256" key="2">
    <source>
        <dbReference type="ARBA" id="ARBA00012438"/>
    </source>
</evidence>
<evidence type="ECO:0000313" key="5">
    <source>
        <dbReference type="Proteomes" id="UP000069030"/>
    </source>
</evidence>
<name>A0A0U2N2A1_9FLAO</name>
<dbReference type="PRINTS" id="PR00344">
    <property type="entry name" value="BCTRLSENSOR"/>
</dbReference>
<dbReference type="eggNOG" id="COG2205">
    <property type="taxonomic scope" value="Bacteria"/>
</dbReference>